<evidence type="ECO:0000259" key="5">
    <source>
        <dbReference type="Pfam" id="PF14941"/>
    </source>
</evidence>
<dbReference type="Pfam" id="PF14941">
    <property type="entry name" value="OAF_N"/>
    <property type="match status" value="1"/>
</dbReference>
<evidence type="ECO:0000256" key="4">
    <source>
        <dbReference type="SAM" id="SignalP"/>
    </source>
</evidence>
<proteinExistence type="inferred from homology"/>
<evidence type="ECO:0000256" key="3">
    <source>
        <dbReference type="SAM" id="MobiDB-lite"/>
    </source>
</evidence>
<sequence>MFARCLLTLSGRLALLLCTLALSPTPGFSSELKVRVRLADGQVTEELLQADSQRDSVTLEFKQADGTLITFVADFKQDVKIFRALILGELERGQSQYQALCFITRLSRNEIIPSDSMARLRQVSPEVPSPAAEEPTHRPGCRGEAGDGRAQHERGGERDAGVADQRPHPQHVQRGPRGRVHAGGGRAPLAGRRQAFPCTSLMTPSETPELDVDPWGLTEPVSLRLLSLCAGVEGSTFEVLPRAAELPGLPSCGAARDLWEPCTCSYALRLEWYPCLLKYCRSQEGGTALRSTTYKCGIRSCSKGYNFTFYTPHKQLCLWEEEAQHHKQL</sequence>
<dbReference type="EMBL" id="JAROKS010000025">
    <property type="protein sequence ID" value="KAK1786525.1"/>
    <property type="molecule type" value="Genomic_DNA"/>
</dbReference>
<name>A0AAD9DL42_9TELE</name>
<dbReference type="AlphaFoldDB" id="A0AAD9DL42"/>
<organism evidence="7 8">
    <name type="scientific">Electrophorus voltai</name>
    <dbReference type="NCBI Taxonomy" id="2609070"/>
    <lineage>
        <taxon>Eukaryota</taxon>
        <taxon>Metazoa</taxon>
        <taxon>Chordata</taxon>
        <taxon>Craniata</taxon>
        <taxon>Vertebrata</taxon>
        <taxon>Euteleostomi</taxon>
        <taxon>Actinopterygii</taxon>
        <taxon>Neopterygii</taxon>
        <taxon>Teleostei</taxon>
        <taxon>Ostariophysi</taxon>
        <taxon>Gymnotiformes</taxon>
        <taxon>Gymnotoidei</taxon>
        <taxon>Gymnotidae</taxon>
        <taxon>Electrophorus</taxon>
    </lineage>
</organism>
<keyword evidence="4" id="KW-0732">Signal</keyword>
<dbReference type="Pfam" id="PF22873">
    <property type="entry name" value="OAF_C"/>
    <property type="match status" value="1"/>
</dbReference>
<feature type="compositionally biased region" description="Basic and acidic residues" evidence="3">
    <location>
        <begin position="144"/>
        <end position="167"/>
    </location>
</feature>
<gene>
    <name evidence="7" type="ORF">P4O66_017655</name>
</gene>
<dbReference type="InterPro" id="IPR026315">
    <property type="entry name" value="Oaf"/>
</dbReference>
<dbReference type="Proteomes" id="UP001239994">
    <property type="component" value="Unassembled WGS sequence"/>
</dbReference>
<dbReference type="PANTHER" id="PTHR13423">
    <property type="entry name" value="OUT AT FIRST"/>
    <property type="match status" value="1"/>
</dbReference>
<accession>A0AAD9DL42</accession>
<comment type="caution">
    <text evidence="7">The sequence shown here is derived from an EMBL/GenBank/DDBJ whole genome shotgun (WGS) entry which is preliminary data.</text>
</comment>
<evidence type="ECO:0000256" key="2">
    <source>
        <dbReference type="ARBA" id="ARBA00021639"/>
    </source>
</evidence>
<feature type="compositionally biased region" description="Low complexity" evidence="3">
    <location>
        <begin position="123"/>
        <end position="133"/>
    </location>
</feature>
<evidence type="ECO:0000259" key="6">
    <source>
        <dbReference type="Pfam" id="PF22873"/>
    </source>
</evidence>
<feature type="domain" description="Out at first C-terminal" evidence="6">
    <location>
        <begin position="252"/>
        <end position="321"/>
    </location>
</feature>
<feature type="region of interest" description="Disordered" evidence="3">
    <location>
        <begin position="120"/>
        <end position="193"/>
    </location>
</feature>
<protein>
    <recommendedName>
        <fullName evidence="2">Out at first protein homolog</fullName>
    </recommendedName>
</protein>
<feature type="signal peptide" evidence="4">
    <location>
        <begin position="1"/>
        <end position="21"/>
    </location>
</feature>
<dbReference type="InterPro" id="IPR053894">
    <property type="entry name" value="OAF_N"/>
</dbReference>
<reference evidence="7" key="1">
    <citation type="submission" date="2023-03" db="EMBL/GenBank/DDBJ databases">
        <title>Electrophorus voltai genome.</title>
        <authorList>
            <person name="Bian C."/>
        </authorList>
    </citation>
    <scope>NUCLEOTIDE SEQUENCE</scope>
    <source>
        <strain evidence="7">CB-2022</strain>
        <tissue evidence="7">Muscle</tissue>
    </source>
</reference>
<feature type="chain" id="PRO_5041997342" description="Out at first protein homolog" evidence="4">
    <location>
        <begin position="22"/>
        <end position="329"/>
    </location>
</feature>
<dbReference type="PANTHER" id="PTHR13423:SF2">
    <property type="entry name" value="OUT AT FIRST PROTEIN HOMOLOG"/>
    <property type="match status" value="1"/>
</dbReference>
<feature type="domain" description="Out at first protein BRICHOS-like" evidence="5">
    <location>
        <begin position="30"/>
        <end position="127"/>
    </location>
</feature>
<comment type="similarity">
    <text evidence="1">Belongs to the OAF family.</text>
</comment>
<evidence type="ECO:0000313" key="8">
    <source>
        <dbReference type="Proteomes" id="UP001239994"/>
    </source>
</evidence>
<feature type="compositionally biased region" description="Basic residues" evidence="3">
    <location>
        <begin position="168"/>
        <end position="180"/>
    </location>
</feature>
<evidence type="ECO:0000256" key="1">
    <source>
        <dbReference type="ARBA" id="ARBA00005786"/>
    </source>
</evidence>
<dbReference type="InterPro" id="IPR053897">
    <property type="entry name" value="Oaf_C"/>
</dbReference>
<evidence type="ECO:0000313" key="7">
    <source>
        <dbReference type="EMBL" id="KAK1786525.1"/>
    </source>
</evidence>
<keyword evidence="8" id="KW-1185">Reference proteome</keyword>